<dbReference type="Proteomes" id="UP000799324">
    <property type="component" value="Unassembled WGS sequence"/>
</dbReference>
<dbReference type="InterPro" id="IPR046676">
    <property type="entry name" value="DUF6546"/>
</dbReference>
<protein>
    <recommendedName>
        <fullName evidence="1">DUF6546 domain-containing protein</fullName>
    </recommendedName>
</protein>
<proteinExistence type="predicted"/>
<dbReference type="EMBL" id="MU004370">
    <property type="protein sequence ID" value="KAF2654056.1"/>
    <property type="molecule type" value="Genomic_DNA"/>
</dbReference>
<name>A0A6A6T2D8_9PLEO</name>
<gene>
    <name evidence="2" type="ORF">K491DRAFT_779808</name>
</gene>
<evidence type="ECO:0000259" key="1">
    <source>
        <dbReference type="Pfam" id="PF20183"/>
    </source>
</evidence>
<sequence length="367" mass="41074">MTEEWVEEDGDIVRDILGRGLTALSKLNPEGRLTLDISVYSPSDSEHHFRNIAFHPADQRISDTTFDFCVASNAGHGWVDGTTAPAVPAATNLLFRRQTRRRWEPNTLGPLIGCFPNLEELHYEPWREWGRLLQGFTDMGLKQLFKTLTVNTLKKIVIFEDLNESLIAVNSTGICKALDAEPVRTACAKVSAAFAAASLSLEHISAAFMIDASLFWTARQSDWVWENLLSLSLTSRKLAPEALPASINEMLYAAAQTATKMPKLKIMELWNGGLGHASVFRYENAKAGTPARITWRSSWDLQLDPRVTQAWKTMAGKHRIWEFEVRNEPLGSGEFLRSHGDAIKALTLVNEVACPVSLSQIRRENIR</sequence>
<feature type="domain" description="DUF6546" evidence="1">
    <location>
        <begin position="151"/>
        <end position="352"/>
    </location>
</feature>
<accession>A0A6A6T2D8</accession>
<keyword evidence="3" id="KW-1185">Reference proteome</keyword>
<dbReference type="OrthoDB" id="3728558at2759"/>
<evidence type="ECO:0000313" key="2">
    <source>
        <dbReference type="EMBL" id="KAF2654056.1"/>
    </source>
</evidence>
<dbReference type="Pfam" id="PF20183">
    <property type="entry name" value="DUF6546"/>
    <property type="match status" value="1"/>
</dbReference>
<organism evidence="2 3">
    <name type="scientific">Lophiostoma macrostomum CBS 122681</name>
    <dbReference type="NCBI Taxonomy" id="1314788"/>
    <lineage>
        <taxon>Eukaryota</taxon>
        <taxon>Fungi</taxon>
        <taxon>Dikarya</taxon>
        <taxon>Ascomycota</taxon>
        <taxon>Pezizomycotina</taxon>
        <taxon>Dothideomycetes</taxon>
        <taxon>Pleosporomycetidae</taxon>
        <taxon>Pleosporales</taxon>
        <taxon>Lophiostomataceae</taxon>
        <taxon>Lophiostoma</taxon>
    </lineage>
</organism>
<evidence type="ECO:0000313" key="3">
    <source>
        <dbReference type="Proteomes" id="UP000799324"/>
    </source>
</evidence>
<reference evidence="2" key="1">
    <citation type="journal article" date="2020" name="Stud. Mycol.">
        <title>101 Dothideomycetes genomes: a test case for predicting lifestyles and emergence of pathogens.</title>
        <authorList>
            <person name="Haridas S."/>
            <person name="Albert R."/>
            <person name="Binder M."/>
            <person name="Bloem J."/>
            <person name="Labutti K."/>
            <person name="Salamov A."/>
            <person name="Andreopoulos B."/>
            <person name="Baker S."/>
            <person name="Barry K."/>
            <person name="Bills G."/>
            <person name="Bluhm B."/>
            <person name="Cannon C."/>
            <person name="Castanera R."/>
            <person name="Culley D."/>
            <person name="Daum C."/>
            <person name="Ezra D."/>
            <person name="Gonzalez J."/>
            <person name="Henrissat B."/>
            <person name="Kuo A."/>
            <person name="Liang C."/>
            <person name="Lipzen A."/>
            <person name="Lutzoni F."/>
            <person name="Magnuson J."/>
            <person name="Mondo S."/>
            <person name="Nolan M."/>
            <person name="Ohm R."/>
            <person name="Pangilinan J."/>
            <person name="Park H.-J."/>
            <person name="Ramirez L."/>
            <person name="Alfaro M."/>
            <person name="Sun H."/>
            <person name="Tritt A."/>
            <person name="Yoshinaga Y."/>
            <person name="Zwiers L.-H."/>
            <person name="Turgeon B."/>
            <person name="Goodwin S."/>
            <person name="Spatafora J."/>
            <person name="Crous P."/>
            <person name="Grigoriev I."/>
        </authorList>
    </citation>
    <scope>NUCLEOTIDE SEQUENCE</scope>
    <source>
        <strain evidence="2">CBS 122681</strain>
    </source>
</reference>
<dbReference type="AlphaFoldDB" id="A0A6A6T2D8"/>